<evidence type="ECO:0000256" key="3">
    <source>
        <dbReference type="ARBA" id="ARBA00022490"/>
    </source>
</evidence>
<dbReference type="HAMAP" id="MF_00255">
    <property type="entry name" value="Gly_tRNA_synth_beta"/>
    <property type="match status" value="1"/>
</dbReference>
<dbReference type="GO" id="GO:0006420">
    <property type="term" value="P:arginyl-tRNA aminoacylation"/>
    <property type="evidence" value="ECO:0007669"/>
    <property type="project" value="InterPro"/>
</dbReference>
<comment type="catalytic activity">
    <reaction evidence="9 10">
        <text>tRNA(Gly) + glycine + ATP = glycyl-tRNA(Gly) + AMP + diphosphate</text>
        <dbReference type="Rhea" id="RHEA:16013"/>
        <dbReference type="Rhea" id="RHEA-COMP:9664"/>
        <dbReference type="Rhea" id="RHEA-COMP:9683"/>
        <dbReference type="ChEBI" id="CHEBI:30616"/>
        <dbReference type="ChEBI" id="CHEBI:33019"/>
        <dbReference type="ChEBI" id="CHEBI:57305"/>
        <dbReference type="ChEBI" id="CHEBI:78442"/>
        <dbReference type="ChEBI" id="CHEBI:78522"/>
        <dbReference type="ChEBI" id="CHEBI:456215"/>
        <dbReference type="EC" id="6.1.1.14"/>
    </reaction>
</comment>
<keyword evidence="4 10" id="KW-0436">Ligase</keyword>
<dbReference type="InterPro" id="IPR006194">
    <property type="entry name" value="Gly-tRNA-synth_heterodimer"/>
</dbReference>
<dbReference type="PANTHER" id="PTHR30075:SF2">
    <property type="entry name" value="GLYCINE--TRNA LIGASE, CHLOROPLASTIC_MITOCHONDRIAL 2"/>
    <property type="match status" value="1"/>
</dbReference>
<dbReference type="GO" id="GO:0004814">
    <property type="term" value="F:arginine-tRNA ligase activity"/>
    <property type="evidence" value="ECO:0007669"/>
    <property type="project" value="InterPro"/>
</dbReference>
<proteinExistence type="inferred from homology"/>
<dbReference type="InterPro" id="IPR015944">
    <property type="entry name" value="Gly-tRNA-synth_bsu"/>
</dbReference>
<dbReference type="NCBIfam" id="TIGR00211">
    <property type="entry name" value="glyS"/>
    <property type="match status" value="1"/>
</dbReference>
<dbReference type="GO" id="GO:0005524">
    <property type="term" value="F:ATP binding"/>
    <property type="evidence" value="ECO:0007669"/>
    <property type="project" value="UniProtKB-UniRule"/>
</dbReference>
<evidence type="ECO:0000256" key="1">
    <source>
        <dbReference type="ARBA" id="ARBA00004496"/>
    </source>
</evidence>
<evidence type="ECO:0000256" key="10">
    <source>
        <dbReference type="HAMAP-Rule" id="MF_00255"/>
    </source>
</evidence>
<evidence type="ECO:0000256" key="2">
    <source>
        <dbReference type="ARBA" id="ARBA00008226"/>
    </source>
</evidence>
<keyword evidence="3 10" id="KW-0963">Cytoplasm</keyword>
<evidence type="ECO:0000256" key="4">
    <source>
        <dbReference type="ARBA" id="ARBA00022598"/>
    </source>
</evidence>
<protein>
    <recommendedName>
        <fullName evidence="10">Glycine--tRNA ligase beta subunit</fullName>
        <ecNumber evidence="10">6.1.1.14</ecNumber>
    </recommendedName>
    <alternativeName>
        <fullName evidence="10">Glycyl-tRNA synthetase beta subunit</fullName>
        <shortName evidence="10">GlyRS</shortName>
    </alternativeName>
</protein>
<keyword evidence="6 10" id="KW-0067">ATP-binding</keyword>
<reference evidence="12" key="1">
    <citation type="submission" date="2022-02" db="EMBL/GenBank/DDBJ databases">
        <authorList>
            <person name="Leng L."/>
        </authorList>
    </citation>
    <scope>NUCLEOTIDE SEQUENCE</scope>
    <source>
        <strain evidence="12">JI</strain>
    </source>
</reference>
<dbReference type="EC" id="6.1.1.14" evidence="10"/>
<comment type="subunit">
    <text evidence="10">Tetramer of two alpha and two beta subunits.</text>
</comment>
<keyword evidence="13" id="KW-1185">Reference proteome</keyword>
<feature type="domain" description="DALR anticodon binding" evidence="11">
    <location>
        <begin position="588"/>
        <end position="689"/>
    </location>
</feature>
<dbReference type="GO" id="GO:0005829">
    <property type="term" value="C:cytosol"/>
    <property type="evidence" value="ECO:0007669"/>
    <property type="project" value="TreeGrafter"/>
</dbReference>
<dbReference type="Pfam" id="PF02092">
    <property type="entry name" value="tRNA_synt_2f"/>
    <property type="match status" value="1"/>
</dbReference>
<evidence type="ECO:0000256" key="9">
    <source>
        <dbReference type="ARBA" id="ARBA00047937"/>
    </source>
</evidence>
<keyword evidence="8 10" id="KW-0030">Aminoacyl-tRNA synthetase</keyword>
<dbReference type="GO" id="GO:0006426">
    <property type="term" value="P:glycyl-tRNA aminoacylation"/>
    <property type="evidence" value="ECO:0007669"/>
    <property type="project" value="UniProtKB-UniRule"/>
</dbReference>
<dbReference type="GO" id="GO:0004820">
    <property type="term" value="F:glycine-tRNA ligase activity"/>
    <property type="evidence" value="ECO:0007669"/>
    <property type="project" value="UniProtKB-UniRule"/>
</dbReference>
<dbReference type="RefSeq" id="WP_240082296.1">
    <property type="nucleotide sequence ID" value="NZ_JAKOAV010000027.1"/>
</dbReference>
<gene>
    <name evidence="10 12" type="primary">glyS</name>
    <name evidence="12" type="ORF">L7E55_13065</name>
</gene>
<evidence type="ECO:0000256" key="8">
    <source>
        <dbReference type="ARBA" id="ARBA00023146"/>
    </source>
</evidence>
<dbReference type="SUPFAM" id="SSF109604">
    <property type="entry name" value="HD-domain/PDEase-like"/>
    <property type="match status" value="1"/>
</dbReference>
<evidence type="ECO:0000256" key="7">
    <source>
        <dbReference type="ARBA" id="ARBA00022917"/>
    </source>
</evidence>
<dbReference type="AlphaFoldDB" id="A0A9X4H6G6"/>
<evidence type="ECO:0000256" key="6">
    <source>
        <dbReference type="ARBA" id="ARBA00022840"/>
    </source>
</evidence>
<dbReference type="PRINTS" id="PR01045">
    <property type="entry name" value="TRNASYNTHGB"/>
</dbReference>
<comment type="similarity">
    <text evidence="2 10">Belongs to the class-II aminoacyl-tRNA synthetase family.</text>
</comment>
<dbReference type="PANTHER" id="PTHR30075">
    <property type="entry name" value="GLYCYL-TRNA SYNTHETASE"/>
    <property type="match status" value="1"/>
</dbReference>
<dbReference type="PROSITE" id="PS50861">
    <property type="entry name" value="AA_TRNA_LIGASE_II_GLYAB"/>
    <property type="match status" value="1"/>
</dbReference>
<dbReference type="EMBL" id="JAKOAV010000027">
    <property type="protein sequence ID" value="MDF9409272.1"/>
    <property type="molecule type" value="Genomic_DNA"/>
</dbReference>
<dbReference type="Pfam" id="PF05746">
    <property type="entry name" value="DALR_1"/>
    <property type="match status" value="1"/>
</dbReference>
<dbReference type="InterPro" id="IPR008909">
    <property type="entry name" value="DALR_anticod-bd"/>
</dbReference>
<evidence type="ECO:0000313" key="12">
    <source>
        <dbReference type="EMBL" id="MDF9409272.1"/>
    </source>
</evidence>
<evidence type="ECO:0000259" key="11">
    <source>
        <dbReference type="Pfam" id="PF05746"/>
    </source>
</evidence>
<name>A0A9X4H6G6_9FIRM</name>
<comment type="subcellular location">
    <subcellularLocation>
        <location evidence="1 10">Cytoplasm</location>
    </subcellularLocation>
</comment>
<evidence type="ECO:0000256" key="5">
    <source>
        <dbReference type="ARBA" id="ARBA00022741"/>
    </source>
</evidence>
<accession>A0A9X4H6G6</accession>
<dbReference type="Proteomes" id="UP001154312">
    <property type="component" value="Unassembled WGS sequence"/>
</dbReference>
<comment type="caution">
    <text evidence="12">The sequence shown here is derived from an EMBL/GenBank/DDBJ whole genome shotgun (WGS) entry which is preliminary data.</text>
</comment>
<evidence type="ECO:0000313" key="13">
    <source>
        <dbReference type="Proteomes" id="UP001154312"/>
    </source>
</evidence>
<organism evidence="12 13">
    <name type="scientific">Pelotomaculum isophthalicicum JI</name>
    <dbReference type="NCBI Taxonomy" id="947010"/>
    <lineage>
        <taxon>Bacteria</taxon>
        <taxon>Bacillati</taxon>
        <taxon>Bacillota</taxon>
        <taxon>Clostridia</taxon>
        <taxon>Eubacteriales</taxon>
        <taxon>Desulfotomaculaceae</taxon>
        <taxon>Pelotomaculum</taxon>
    </lineage>
</organism>
<keyword evidence="5 10" id="KW-0547">Nucleotide-binding</keyword>
<keyword evidence="7 10" id="KW-0648">Protein biosynthesis</keyword>
<sequence>MAGNAKDFLLEIGVEEMPARFLDPALAELKELAEGALQEHRLGFKEVKTYGTPRRLALFVEGLAEIQEPLEKEIKGPAAKAAFHPDGSPTKAAAGFAKSQGVSVSDLVNKTVGKVEYVFAVKREAGRQALAVLAEVAPALVAGLHFPKPMRWGELEIRFARPIRWIVSLLGDEVVEFEFAGCQSGRTTAGHRFLCREPIELENAAQYFGKMRNAYVLVDQLERKEDIRRQVRELAASAGGTIEEDEELLNEVNNLVEYPTALAGEFSAEYLKLPKEVLVTLMREHQRYFPVAAADGSLLPKFIAVRNGGANHLDIVRAGNEKVLRARLADADFFFREDLRSPLVEKVPALEKIVFQESLGSVYDKVVRISANAEYLAGALGVGEQDGKRVLRAAYLAKADLVTNMVYEFPELQGIMGREYAERSGEEQGVAAAVFEHYLPRFAGDDLPRSIPGKILSIADKIDNIVGCFAIGIQPSGSQDPYALRRQALGISHILLAGGIDLSLKQLIASAYQCYEGKVQLKLSLEKVTEEVTEFFGQRLRGILEERGFAYDTVEAVLASGYDNFSDVALRVEALTELRPDPAFNNLLTAFVRANNLSKKAGTDQVVRSLLADPAEIEFYNRLCSVRDQAGEYLASGDYRSLLAAIATLQEPVDKFFNAVMVMVDDEQVRENRLALLKSLASQVKQVADLSRIVVESK</sequence>